<dbReference type="EMBL" id="CP104205">
    <property type="protein sequence ID" value="UWX54369.1"/>
    <property type="molecule type" value="Genomic_DNA"/>
</dbReference>
<organism evidence="1 2">
    <name type="scientific">Maribacter litopenaei</name>
    <dbReference type="NCBI Taxonomy" id="2976127"/>
    <lineage>
        <taxon>Bacteria</taxon>
        <taxon>Pseudomonadati</taxon>
        <taxon>Bacteroidota</taxon>
        <taxon>Flavobacteriia</taxon>
        <taxon>Flavobacteriales</taxon>
        <taxon>Flavobacteriaceae</taxon>
        <taxon>Maribacter</taxon>
    </lineage>
</organism>
<dbReference type="SUPFAM" id="SSF69322">
    <property type="entry name" value="Tricorn protease domain 2"/>
    <property type="match status" value="1"/>
</dbReference>
<keyword evidence="2" id="KW-1185">Reference proteome</keyword>
<protein>
    <submittedName>
        <fullName evidence="1">Uncharacterized protein</fullName>
    </submittedName>
</protein>
<reference evidence="1" key="1">
    <citation type="submission" date="2022-09" db="EMBL/GenBank/DDBJ databases">
        <title>Maribacter litopenaei sp. nov., isolated from the intestinal tract of the Pacific White Shrimp, Litopenaeus vannamei.</title>
        <authorList>
            <person name="Kim S.Y."/>
            <person name="Hwang C.Y."/>
        </authorList>
    </citation>
    <scope>NUCLEOTIDE SEQUENCE</scope>
    <source>
        <strain evidence="1">HL-LV01</strain>
    </source>
</reference>
<accession>A0ABY5Y6Q2</accession>
<evidence type="ECO:0000313" key="1">
    <source>
        <dbReference type="EMBL" id="UWX54369.1"/>
    </source>
</evidence>
<name>A0ABY5Y6Q2_9FLAO</name>
<dbReference type="Proteomes" id="UP001059209">
    <property type="component" value="Chromosome"/>
</dbReference>
<evidence type="ECO:0000313" key="2">
    <source>
        <dbReference type="Proteomes" id="UP001059209"/>
    </source>
</evidence>
<proteinExistence type="predicted"/>
<gene>
    <name evidence="1" type="ORF">NYZ99_15700</name>
</gene>
<dbReference type="RefSeq" id="WP_260572229.1">
    <property type="nucleotide sequence ID" value="NZ_CP104205.1"/>
</dbReference>
<sequence>MESAIQGKIHEVDIYRNGKYQLAFTTNNRFYIIDRNGKEVAPFTFKYDSGNLNPLAVFDYSNNKNYRFVVTQGNKVYMYNNEGKIVSGFKYTKAEDTIIGAPQHFVIGTKDYLVFKLTDGSLKILDRVGNVRVRVSDKIPFSENNIKVYRNKFIATSKDGILYEIDGQGKLQTSDLKLNIDHGMDATSELWC</sequence>